<dbReference type="InterPro" id="IPR051331">
    <property type="entry name" value="Chorismate_mutase-related"/>
</dbReference>
<dbReference type="GO" id="GO:0016829">
    <property type="term" value="F:lyase activity"/>
    <property type="evidence" value="ECO:0007669"/>
    <property type="project" value="UniProtKB-KW"/>
</dbReference>
<dbReference type="SUPFAM" id="SSF48600">
    <property type="entry name" value="Chorismate mutase II"/>
    <property type="match status" value="1"/>
</dbReference>
<dbReference type="GO" id="GO:0046417">
    <property type="term" value="P:chorismate metabolic process"/>
    <property type="evidence" value="ECO:0007669"/>
    <property type="project" value="InterPro"/>
</dbReference>
<dbReference type="EMBL" id="MBTA01000001">
    <property type="protein sequence ID" value="RKD20461.1"/>
    <property type="molecule type" value="Genomic_DNA"/>
</dbReference>
<keyword evidence="5" id="KW-1185">Reference proteome</keyword>
<dbReference type="AlphaFoldDB" id="A0A419SCA7"/>
<evidence type="ECO:0000256" key="2">
    <source>
        <dbReference type="ARBA" id="ARBA00023235"/>
    </source>
</evidence>
<evidence type="ECO:0000256" key="1">
    <source>
        <dbReference type="ARBA" id="ARBA00012404"/>
    </source>
</evidence>
<dbReference type="PANTHER" id="PTHR38041:SF1">
    <property type="entry name" value="CHORISMATE MUTASE"/>
    <property type="match status" value="1"/>
</dbReference>
<dbReference type="SMART" id="SM00830">
    <property type="entry name" value="CM_2"/>
    <property type="match status" value="1"/>
</dbReference>
<dbReference type="Gene3D" id="1.20.59.10">
    <property type="entry name" value="Chorismate mutase"/>
    <property type="match status" value="1"/>
</dbReference>
<dbReference type="GO" id="GO:0004106">
    <property type="term" value="F:chorismate mutase activity"/>
    <property type="evidence" value="ECO:0007669"/>
    <property type="project" value="UniProtKB-EC"/>
</dbReference>
<accession>A0A419SCA7</accession>
<dbReference type="InterPro" id="IPR002701">
    <property type="entry name" value="CM_II_prokaryot"/>
</dbReference>
<gene>
    <name evidence="4" type="ORF">BCY91_00935</name>
</gene>
<dbReference type="Proteomes" id="UP000283433">
    <property type="component" value="Unassembled WGS sequence"/>
</dbReference>
<keyword evidence="4" id="KW-0670">Pyruvate</keyword>
<dbReference type="RefSeq" id="WP_120180381.1">
    <property type="nucleotide sequence ID" value="NZ_MBTA01000001.1"/>
</dbReference>
<dbReference type="OrthoDB" id="514491at2"/>
<name>A0A419SCA7_9SPHI</name>
<protein>
    <recommendedName>
        <fullName evidence="1">chorismate mutase</fullName>
        <ecNumber evidence="1">5.4.99.5</ecNumber>
    </recommendedName>
</protein>
<proteinExistence type="predicted"/>
<comment type="caution">
    <text evidence="4">The sequence shown here is derived from an EMBL/GenBank/DDBJ whole genome shotgun (WGS) entry which is preliminary data.</text>
</comment>
<organism evidence="4 5">
    <name type="scientific">Pelobium manganitolerans</name>
    <dbReference type="NCBI Taxonomy" id="1842495"/>
    <lineage>
        <taxon>Bacteria</taxon>
        <taxon>Pseudomonadati</taxon>
        <taxon>Bacteroidota</taxon>
        <taxon>Sphingobacteriia</taxon>
        <taxon>Sphingobacteriales</taxon>
        <taxon>Sphingobacteriaceae</taxon>
        <taxon>Pelobium</taxon>
    </lineage>
</organism>
<dbReference type="PROSITE" id="PS51168">
    <property type="entry name" value="CHORISMATE_MUT_2"/>
    <property type="match status" value="1"/>
</dbReference>
<keyword evidence="2" id="KW-0413">Isomerase</keyword>
<dbReference type="GO" id="GO:0009697">
    <property type="term" value="P:salicylic acid biosynthetic process"/>
    <property type="evidence" value="ECO:0007669"/>
    <property type="project" value="TreeGrafter"/>
</dbReference>
<keyword evidence="4" id="KW-0456">Lyase</keyword>
<reference evidence="4 5" key="1">
    <citation type="submission" date="2016-07" db="EMBL/GenBank/DDBJ databases">
        <title>Genome of Pelobium manganitolerans.</title>
        <authorList>
            <person name="Wu S."/>
            <person name="Wang G."/>
        </authorList>
    </citation>
    <scope>NUCLEOTIDE SEQUENCE [LARGE SCALE GENOMIC DNA]</scope>
    <source>
        <strain evidence="4 5">YS-25</strain>
    </source>
</reference>
<dbReference type="EC" id="5.4.99.5" evidence="1"/>
<dbReference type="InterPro" id="IPR036263">
    <property type="entry name" value="Chorismate_II_sf"/>
</dbReference>
<evidence type="ECO:0000313" key="4">
    <source>
        <dbReference type="EMBL" id="RKD20461.1"/>
    </source>
</evidence>
<evidence type="ECO:0000313" key="5">
    <source>
        <dbReference type="Proteomes" id="UP000283433"/>
    </source>
</evidence>
<dbReference type="InterPro" id="IPR036979">
    <property type="entry name" value="CM_dom_sf"/>
</dbReference>
<feature type="domain" description="Chorismate mutase" evidence="3">
    <location>
        <begin position="3"/>
        <end position="93"/>
    </location>
</feature>
<dbReference type="Pfam" id="PF01817">
    <property type="entry name" value="CM_2"/>
    <property type="match status" value="1"/>
</dbReference>
<evidence type="ECO:0000259" key="3">
    <source>
        <dbReference type="PROSITE" id="PS51168"/>
    </source>
</evidence>
<sequence length="103" mass="12123">MKASDCKSISDVREQIDLIDREVVHLIARRFEFVKKASDFKKNTEEVKAKERFNAMLAERRLWATNGGLNADVIEKIFKDLVQYFIKEELKEFENKDSIRANL</sequence>
<dbReference type="PANTHER" id="PTHR38041">
    <property type="entry name" value="CHORISMATE MUTASE"/>
    <property type="match status" value="1"/>
</dbReference>